<gene>
    <name evidence="10" type="ORF">H4219_002871</name>
</gene>
<evidence type="ECO:0000313" key="10">
    <source>
        <dbReference type="EMBL" id="KAJ1917983.1"/>
    </source>
</evidence>
<dbReference type="FunFam" id="3.20.20.140:FF:000022">
    <property type="entry name" value="Guanine deaminase"/>
    <property type="match status" value="1"/>
</dbReference>
<proteinExistence type="inferred from homology"/>
<evidence type="ECO:0000256" key="4">
    <source>
        <dbReference type="ARBA" id="ARBA00022801"/>
    </source>
</evidence>
<dbReference type="PANTHER" id="PTHR11271:SF6">
    <property type="entry name" value="GUANINE DEAMINASE"/>
    <property type="match status" value="1"/>
</dbReference>
<dbReference type="InterPro" id="IPR014311">
    <property type="entry name" value="Guanine_deaminase"/>
</dbReference>
<comment type="caution">
    <text evidence="10">The sequence shown here is derived from an EMBL/GenBank/DDBJ whole genome shotgun (WGS) entry which is preliminary data.</text>
</comment>
<dbReference type="InterPro" id="IPR032466">
    <property type="entry name" value="Metal_Hydrolase"/>
</dbReference>
<dbReference type="SUPFAM" id="SSF51556">
    <property type="entry name" value="Metallo-dependent hydrolases"/>
    <property type="match status" value="1"/>
</dbReference>
<evidence type="ECO:0000256" key="5">
    <source>
        <dbReference type="ARBA" id="ARBA00022833"/>
    </source>
</evidence>
<sequence length="478" mass="52633">MPYTVYSGCVVSPSGLSRLSILPNGLLCVDNETGKIVGVHNDSKSAPESLSALLKQWVGKPVDESEIKSVRLKDTQFLMPGFIDTHTHAPQFSFIGLGHDLPLMDWLEKYTFPHESDFKDLDNARNLYESAASFTIRNGTTCAAYYATIHLESCLTLVDILRKRGQRAFVGKVNMVQNAPDFYIETLDETMDATVKFIEEVARTRPEGVTQDSPLDIVKPIITPRFAPSCTMECLKKLAKVAKEHNLPIQTHLNENRSEIEFVASQFPGSDSYAGVYGEAGLLTDRTVLAHCVHNTEPELKMMKEKNVGISHCPNSNLSLTSGMCDVRRFLLSGFKVGLGTDVSGGYSPTIMDAMRMAATTNRALTAEKIASKTGLNEEDTTPLGVPELIYLATLGGAQVLGLESQVGSLEQGKQFDALLIDLETENSPVPAENVTPSVKNEKNALTKWQRRIEQFLYLGDDRNITNVFVNGRLIHSL</sequence>
<comment type="cofactor">
    <cofactor evidence="8">
        <name>Zn(2+)</name>
        <dbReference type="ChEBI" id="CHEBI:29105"/>
    </cofactor>
    <text evidence="8">Binds 1 zinc ion per subunit.</text>
</comment>
<protein>
    <recommendedName>
        <fullName evidence="8">Guanine deaminase</fullName>
        <shortName evidence="8">Guanase</shortName>
        <ecNumber evidence="8">3.5.4.3</ecNumber>
    </recommendedName>
    <alternativeName>
        <fullName evidence="8">Guanine aminohydrolase</fullName>
    </alternativeName>
</protein>
<comment type="pathway">
    <text evidence="1 8">Purine metabolism; guanine degradation; xanthine from guanine: step 1/1.</text>
</comment>
<dbReference type="GO" id="GO:0008270">
    <property type="term" value="F:zinc ion binding"/>
    <property type="evidence" value="ECO:0007669"/>
    <property type="project" value="UniProtKB-UniRule"/>
</dbReference>
<dbReference type="SUPFAM" id="SSF51338">
    <property type="entry name" value="Composite domain of metallo-dependent hydrolases"/>
    <property type="match status" value="1"/>
</dbReference>
<dbReference type="InterPro" id="IPR011059">
    <property type="entry name" value="Metal-dep_hydrolase_composite"/>
</dbReference>
<comment type="function">
    <text evidence="7 8">Catalyzes the hydrolytic deamination of guanine, producing xanthine and ammonia.</text>
</comment>
<dbReference type="GO" id="GO:0006147">
    <property type="term" value="P:guanine catabolic process"/>
    <property type="evidence" value="ECO:0007669"/>
    <property type="project" value="UniProtKB-UniRule"/>
</dbReference>
<keyword evidence="5 8" id="KW-0862">Zinc</keyword>
<comment type="catalytic activity">
    <reaction evidence="6 8">
        <text>guanine + H2O + H(+) = xanthine + NH4(+)</text>
        <dbReference type="Rhea" id="RHEA:14665"/>
        <dbReference type="ChEBI" id="CHEBI:15377"/>
        <dbReference type="ChEBI" id="CHEBI:15378"/>
        <dbReference type="ChEBI" id="CHEBI:16235"/>
        <dbReference type="ChEBI" id="CHEBI:17712"/>
        <dbReference type="ChEBI" id="CHEBI:28938"/>
        <dbReference type="EC" id="3.5.4.3"/>
    </reaction>
</comment>
<dbReference type="Gene3D" id="2.30.40.10">
    <property type="entry name" value="Urease, subunit C, domain 1"/>
    <property type="match status" value="1"/>
</dbReference>
<evidence type="ECO:0000259" key="9">
    <source>
        <dbReference type="Pfam" id="PF01979"/>
    </source>
</evidence>
<evidence type="ECO:0000256" key="2">
    <source>
        <dbReference type="ARBA" id="ARBA00006745"/>
    </source>
</evidence>
<evidence type="ECO:0000256" key="6">
    <source>
        <dbReference type="ARBA" id="ARBA00051148"/>
    </source>
</evidence>
<keyword evidence="3 8" id="KW-0479">Metal-binding</keyword>
<evidence type="ECO:0000256" key="8">
    <source>
        <dbReference type="RuleBase" id="RU366009"/>
    </source>
</evidence>
<keyword evidence="4 8" id="KW-0378">Hydrolase</keyword>
<dbReference type="EMBL" id="JANBPU010000056">
    <property type="protein sequence ID" value="KAJ1917983.1"/>
    <property type="molecule type" value="Genomic_DNA"/>
</dbReference>
<reference evidence="10" key="1">
    <citation type="submission" date="2022-07" db="EMBL/GenBank/DDBJ databases">
        <title>Phylogenomic reconstructions and comparative analyses of Kickxellomycotina fungi.</title>
        <authorList>
            <person name="Reynolds N.K."/>
            <person name="Stajich J.E."/>
            <person name="Barry K."/>
            <person name="Grigoriev I.V."/>
            <person name="Crous P."/>
            <person name="Smith M.E."/>
        </authorList>
    </citation>
    <scope>NUCLEOTIDE SEQUENCE</scope>
    <source>
        <strain evidence="10">NBRC 100468</strain>
    </source>
</reference>
<accession>A0A9W8DNK0</accession>
<comment type="similarity">
    <text evidence="2 8">Belongs to the metallo-dependent hydrolases superfamily. ATZ/TRZ family.</text>
</comment>
<evidence type="ECO:0000256" key="1">
    <source>
        <dbReference type="ARBA" id="ARBA00004984"/>
    </source>
</evidence>
<dbReference type="InterPro" id="IPR051607">
    <property type="entry name" value="Metallo-dep_hydrolases"/>
</dbReference>
<dbReference type="GO" id="GO:0005829">
    <property type="term" value="C:cytosol"/>
    <property type="evidence" value="ECO:0007669"/>
    <property type="project" value="TreeGrafter"/>
</dbReference>
<dbReference type="Pfam" id="PF01979">
    <property type="entry name" value="Amidohydro_1"/>
    <property type="match status" value="1"/>
</dbReference>
<dbReference type="EC" id="3.5.4.3" evidence="8"/>
<dbReference type="GO" id="GO:0008892">
    <property type="term" value="F:guanine deaminase activity"/>
    <property type="evidence" value="ECO:0007669"/>
    <property type="project" value="UniProtKB-UniRule"/>
</dbReference>
<dbReference type="InterPro" id="IPR006680">
    <property type="entry name" value="Amidohydro-rel"/>
</dbReference>
<dbReference type="PANTHER" id="PTHR11271">
    <property type="entry name" value="GUANINE DEAMINASE"/>
    <property type="match status" value="1"/>
</dbReference>
<organism evidence="10 11">
    <name type="scientific">Mycoemilia scoparia</name>
    <dbReference type="NCBI Taxonomy" id="417184"/>
    <lineage>
        <taxon>Eukaryota</taxon>
        <taxon>Fungi</taxon>
        <taxon>Fungi incertae sedis</taxon>
        <taxon>Zoopagomycota</taxon>
        <taxon>Kickxellomycotina</taxon>
        <taxon>Kickxellomycetes</taxon>
        <taxon>Kickxellales</taxon>
        <taxon>Kickxellaceae</taxon>
        <taxon>Mycoemilia</taxon>
    </lineage>
</organism>
<dbReference type="AlphaFoldDB" id="A0A9W8DNK0"/>
<evidence type="ECO:0000256" key="7">
    <source>
        <dbReference type="ARBA" id="ARBA00056079"/>
    </source>
</evidence>
<evidence type="ECO:0000313" key="11">
    <source>
        <dbReference type="Proteomes" id="UP001150538"/>
    </source>
</evidence>
<name>A0A9W8DNK0_9FUNG</name>
<feature type="domain" description="Amidohydrolase-related" evidence="9">
    <location>
        <begin position="77"/>
        <end position="474"/>
    </location>
</feature>
<dbReference type="Proteomes" id="UP001150538">
    <property type="component" value="Unassembled WGS sequence"/>
</dbReference>
<keyword evidence="11" id="KW-1185">Reference proteome</keyword>
<dbReference type="OrthoDB" id="194468at2759"/>
<evidence type="ECO:0000256" key="3">
    <source>
        <dbReference type="ARBA" id="ARBA00022723"/>
    </source>
</evidence>
<dbReference type="NCBIfam" id="TIGR02967">
    <property type="entry name" value="guan_deamin"/>
    <property type="match status" value="1"/>
</dbReference>
<dbReference type="Gene3D" id="3.20.20.140">
    <property type="entry name" value="Metal-dependent hydrolases"/>
    <property type="match status" value="1"/>
</dbReference>